<dbReference type="KEGG" id="tbk:HF295_01265"/>
<protein>
    <submittedName>
        <fullName evidence="1">DUF4194 domain-containing protein</fullName>
    </submittedName>
</protein>
<gene>
    <name evidence="1" type="ORF">HF295_01265</name>
</gene>
<dbReference type="InterPro" id="IPR025449">
    <property type="entry name" value="JetB"/>
</dbReference>
<accession>A0A7L6N296</accession>
<dbReference type="AlphaFoldDB" id="A0A7L6N296"/>
<evidence type="ECO:0000313" key="1">
    <source>
        <dbReference type="EMBL" id="QLY39562.1"/>
    </source>
</evidence>
<sequence>MILENFEELNVGQQKLFAKTCLRLLQNSFLAKDKEDNKEMYYFIISFKQYFDEYFDVMEFDLILDREMGAVQLVHRENNNLLRLKKDESIVLLILRILFHEHLVKTSINDNVVIKVDEIHDYYDSLELKKKINKTDLVKILRLFKKYNLIETLGDITKSSTPIIIYPTILLAINTQTINDVYNIISHIENKNGSEKNEKTFEN</sequence>
<organism evidence="1 2">
    <name type="scientific">Hujiaoplasma nucleasis</name>
    <dbReference type="NCBI Taxonomy" id="2725268"/>
    <lineage>
        <taxon>Bacteria</taxon>
        <taxon>Bacillati</taxon>
        <taxon>Mycoplasmatota</taxon>
        <taxon>Mollicutes</taxon>
        <taxon>Candidatus Izemoplasmatales</taxon>
        <taxon>Hujiaoplasmataceae</taxon>
        <taxon>Hujiaoplasma</taxon>
    </lineage>
</organism>
<dbReference type="RefSeq" id="WP_312032036.1">
    <property type="nucleotide sequence ID" value="NZ_CP051151.1"/>
</dbReference>
<evidence type="ECO:0000313" key="2">
    <source>
        <dbReference type="Proteomes" id="UP000512167"/>
    </source>
</evidence>
<reference evidence="1 2" key="1">
    <citation type="submission" date="2020-04" db="EMBL/GenBank/DDBJ databases">
        <authorList>
            <person name="Zheng R.K."/>
            <person name="Sun C.M."/>
        </authorList>
    </citation>
    <scope>NUCLEOTIDE SEQUENCE [LARGE SCALE GENOMIC DNA]</scope>
    <source>
        <strain evidence="2">zrk29</strain>
    </source>
</reference>
<dbReference type="Proteomes" id="UP000512167">
    <property type="component" value="Chromosome"/>
</dbReference>
<keyword evidence="2" id="KW-1185">Reference proteome</keyword>
<dbReference type="Pfam" id="PF13835">
    <property type="entry name" value="DUF4194"/>
    <property type="match status" value="1"/>
</dbReference>
<dbReference type="EMBL" id="CP051151">
    <property type="protein sequence ID" value="QLY39562.1"/>
    <property type="molecule type" value="Genomic_DNA"/>
</dbReference>
<proteinExistence type="predicted"/>
<name>A0A7L6N296_9MOLU</name>